<comment type="caution">
    <text evidence="1">The sequence shown here is derived from an EMBL/GenBank/DDBJ whole genome shotgun (WGS) entry which is preliminary data.</text>
</comment>
<feature type="non-terminal residue" evidence="1">
    <location>
        <position position="84"/>
    </location>
</feature>
<name>A0AC61S8U7_9EURY</name>
<evidence type="ECO:0000313" key="1">
    <source>
        <dbReference type="EMBL" id="TKY91069.1"/>
    </source>
</evidence>
<dbReference type="Proteomes" id="UP000315423">
    <property type="component" value="Unassembled WGS sequence"/>
</dbReference>
<accession>A0AC61S8U7</accession>
<evidence type="ECO:0000313" key="2">
    <source>
        <dbReference type="Proteomes" id="UP000315423"/>
    </source>
</evidence>
<sequence length="84" mass="8776">MKLFGSSGIRGLTNVDVTPELALNVGKAAGKERTCAVIARDPRIAGPMIEQAIASGLMCSGVDVTWLGIVPTPTLAYASRDFDL</sequence>
<gene>
    <name evidence="1" type="ORF">C5S46_07710</name>
</gene>
<dbReference type="EMBL" id="QYBA01000266">
    <property type="protein sequence ID" value="TKY91069.1"/>
    <property type="molecule type" value="Genomic_DNA"/>
</dbReference>
<protein>
    <submittedName>
        <fullName evidence="1">Phosphoglucosamine mutase</fullName>
    </submittedName>
</protein>
<proteinExistence type="predicted"/>
<reference evidence="1" key="1">
    <citation type="submission" date="2018-09" db="EMBL/GenBank/DDBJ databases">
        <title>A genomic encyclopedia of anaerobic methanotrophic archaea.</title>
        <authorList>
            <person name="Skennerton C.T."/>
            <person name="Chadwick G.L."/>
            <person name="Laso-Perez R."/>
            <person name="Leu A.O."/>
            <person name="Speth D.R."/>
            <person name="Yu H."/>
            <person name="Morgan-Lang C."/>
            <person name="Hatzenpichler R."/>
            <person name="Goudeau D."/>
            <person name="Malmstrom R."/>
            <person name="Woyke T."/>
            <person name="Hallam S."/>
            <person name="Tyson G.W."/>
            <person name="Wegener G."/>
            <person name="Boetius A."/>
            <person name="Orphan V.J."/>
        </authorList>
    </citation>
    <scope>NUCLEOTIDE SEQUENCE</scope>
    <source>
        <strain evidence="1">CONS3730D10UFb2</strain>
    </source>
</reference>
<organism evidence="1 2">
    <name type="scientific">Candidatus Methanomarinus sp</name>
    <dbReference type="NCBI Taxonomy" id="3386244"/>
    <lineage>
        <taxon>Archaea</taxon>
        <taxon>Methanobacteriati</taxon>
        <taxon>Methanobacteriota</taxon>
        <taxon>Stenosarchaea group</taxon>
        <taxon>Methanomicrobia</taxon>
        <taxon>Methanosarcinales</taxon>
        <taxon>ANME-2 cluster</taxon>
        <taxon>Candidatus Methanocomedenaceae</taxon>
        <taxon>Candidatus Methanomarinus</taxon>
    </lineage>
</organism>